<organism evidence="8 9">
    <name type="scientific">Seminavis robusta</name>
    <dbReference type="NCBI Taxonomy" id="568900"/>
    <lineage>
        <taxon>Eukaryota</taxon>
        <taxon>Sar</taxon>
        <taxon>Stramenopiles</taxon>
        <taxon>Ochrophyta</taxon>
        <taxon>Bacillariophyta</taxon>
        <taxon>Bacillariophyceae</taxon>
        <taxon>Bacillariophycidae</taxon>
        <taxon>Naviculales</taxon>
        <taxon>Naviculaceae</taxon>
        <taxon>Seminavis</taxon>
    </lineage>
</organism>
<feature type="transmembrane region" description="Helical" evidence="5">
    <location>
        <begin position="565"/>
        <end position="585"/>
    </location>
</feature>
<feature type="domain" description="EGF-like" evidence="7">
    <location>
        <begin position="147"/>
        <end position="186"/>
    </location>
</feature>
<keyword evidence="1 4" id="KW-0245">EGF-like domain</keyword>
<feature type="disulfide bond" evidence="4">
    <location>
        <begin position="176"/>
        <end position="185"/>
    </location>
</feature>
<evidence type="ECO:0000256" key="1">
    <source>
        <dbReference type="ARBA" id="ARBA00022536"/>
    </source>
</evidence>
<sequence length="647" mass="70349">MTTTTSKVVVASRLLALAALLAPHGAVAKNCTIDCLHDTTCTRGVANFSWHPVDPSTGDNFDFSKEIERDGWHCACPPGLTGLRCGRKYESCNDGTHTCFNGGQCIDTLKDIYQNDQQYCDCPSSVDTNGNTKRFSGKYCEVEVTTQHTRCTEDNNICQNGGTCKSTVDEIDPCDCPENYVGRMCEFYEPAVPTCNLQCQHGGSCRYGTKEENHTLVLNEQKGKEQHNIHVVHENFMYCECPHGFMGVHCETEETLCGAIKCKHGSACVAVENKDTGETTHHCDCWHINKQKMEKGENVQFAGRHCEIKSTSVCHYDDDDKQTTFCTHNGTCPEESHEHCGCGADFHGAHCQFRDAMNIQNPAAVSHNVCKLQCKNGGHCRKGTNHDSHLKQLMEKYGSELGAVGLNISYNKDFEHCACPKGFVGIECEYSMTSCGENGEDHPCFHGSTCTMVNGVPTCVCSEAETHAAGIYCQHLANDVCSIKDNLNFSPSKQGNRGFCVNGGVCVTSKDGEAACRCHSNFEGPHCEYSKNSTENEPHKVISNKEANNIPVAASSSGLTGGAKFGIVVAVFLCLGAIAAGVVVYRRKRVVTEEAPPVYPDLDNSLALDDQSLRAAPVVEGPEGTPALDFGPPVDLDGNELKNVELL</sequence>
<dbReference type="SUPFAM" id="SSF57196">
    <property type="entry name" value="EGF/Laminin"/>
    <property type="match status" value="2"/>
</dbReference>
<keyword evidence="5" id="KW-1133">Transmembrane helix</keyword>
<dbReference type="Proteomes" id="UP001153069">
    <property type="component" value="Unassembled WGS sequence"/>
</dbReference>
<accession>A0A9N8EFQ6</accession>
<feature type="disulfide bond" evidence="4">
    <location>
        <begin position="518"/>
        <end position="527"/>
    </location>
</feature>
<dbReference type="PROSITE" id="PS00022">
    <property type="entry name" value="EGF_1"/>
    <property type="match status" value="3"/>
</dbReference>
<dbReference type="Gene3D" id="2.10.25.10">
    <property type="entry name" value="Laminin"/>
    <property type="match status" value="5"/>
</dbReference>
<reference evidence="8" key="1">
    <citation type="submission" date="2020-06" db="EMBL/GenBank/DDBJ databases">
        <authorList>
            <consortium name="Plant Systems Biology data submission"/>
        </authorList>
    </citation>
    <scope>NUCLEOTIDE SEQUENCE</scope>
    <source>
        <strain evidence="8">D6</strain>
    </source>
</reference>
<keyword evidence="6" id="KW-0732">Signal</keyword>
<evidence type="ECO:0000256" key="2">
    <source>
        <dbReference type="ARBA" id="ARBA00022737"/>
    </source>
</evidence>
<proteinExistence type="predicted"/>
<dbReference type="OrthoDB" id="41997at2759"/>
<dbReference type="AlphaFoldDB" id="A0A9N8EFQ6"/>
<dbReference type="EMBL" id="CAICTM010001086">
    <property type="protein sequence ID" value="CAB9520277.1"/>
    <property type="molecule type" value="Genomic_DNA"/>
</dbReference>
<evidence type="ECO:0000313" key="8">
    <source>
        <dbReference type="EMBL" id="CAB9520277.1"/>
    </source>
</evidence>
<keyword evidence="3 4" id="KW-1015">Disulfide bond</keyword>
<dbReference type="PROSITE" id="PS50026">
    <property type="entry name" value="EGF_3"/>
    <property type="match status" value="2"/>
</dbReference>
<comment type="caution">
    <text evidence="4">Lacks conserved residue(s) required for the propagation of feature annotation.</text>
</comment>
<evidence type="ECO:0000256" key="3">
    <source>
        <dbReference type="ARBA" id="ARBA00023157"/>
    </source>
</evidence>
<evidence type="ECO:0000256" key="4">
    <source>
        <dbReference type="PROSITE-ProRule" id="PRU00076"/>
    </source>
</evidence>
<feature type="chain" id="PRO_5040402567" evidence="6">
    <location>
        <begin position="29"/>
        <end position="647"/>
    </location>
</feature>
<dbReference type="SMART" id="SM00181">
    <property type="entry name" value="EGF"/>
    <property type="match status" value="8"/>
</dbReference>
<comment type="caution">
    <text evidence="8">The sequence shown here is derived from an EMBL/GenBank/DDBJ whole genome shotgun (WGS) entry which is preliminary data.</text>
</comment>
<evidence type="ECO:0000256" key="5">
    <source>
        <dbReference type="SAM" id="Phobius"/>
    </source>
</evidence>
<protein>
    <submittedName>
        <fullName evidence="8">Notch ligand involved in the mediation of Notch signaling By similarity</fullName>
    </submittedName>
</protein>
<keyword evidence="5" id="KW-0812">Transmembrane</keyword>
<evidence type="ECO:0000313" key="9">
    <source>
        <dbReference type="Proteomes" id="UP001153069"/>
    </source>
</evidence>
<gene>
    <name evidence="8" type="ORF">SEMRO_1088_G239970.1</name>
</gene>
<keyword evidence="9" id="KW-1185">Reference proteome</keyword>
<keyword evidence="2" id="KW-0677">Repeat</keyword>
<dbReference type="InterPro" id="IPR000742">
    <property type="entry name" value="EGF"/>
</dbReference>
<dbReference type="InterPro" id="IPR051022">
    <property type="entry name" value="Notch_Cell-Fate_Det"/>
</dbReference>
<feature type="domain" description="EGF-like" evidence="7">
    <location>
        <begin position="491"/>
        <end position="528"/>
    </location>
</feature>
<keyword evidence="5" id="KW-0472">Membrane</keyword>
<evidence type="ECO:0000259" key="7">
    <source>
        <dbReference type="PROSITE" id="PS50026"/>
    </source>
</evidence>
<feature type="signal peptide" evidence="6">
    <location>
        <begin position="1"/>
        <end position="28"/>
    </location>
</feature>
<dbReference type="PANTHER" id="PTHR24049">
    <property type="entry name" value="CRUMBS FAMILY MEMBER"/>
    <property type="match status" value="1"/>
</dbReference>
<name>A0A9N8EFQ6_9STRA</name>
<evidence type="ECO:0000256" key="6">
    <source>
        <dbReference type="SAM" id="SignalP"/>
    </source>
</evidence>
<dbReference type="PANTHER" id="PTHR24049:SF29">
    <property type="entry name" value="EGF-LIKE DOMAIN-CONTAINING PROTEIN"/>
    <property type="match status" value="1"/>
</dbReference>